<keyword evidence="2" id="KW-1185">Reference proteome</keyword>
<dbReference type="EMBL" id="JACCJB010000010">
    <property type="protein sequence ID" value="KAF6223723.1"/>
    <property type="molecule type" value="Genomic_DNA"/>
</dbReference>
<evidence type="ECO:0000313" key="1">
    <source>
        <dbReference type="EMBL" id="KAF6223723.1"/>
    </source>
</evidence>
<organism evidence="1 2">
    <name type="scientific">Letharia lupina</name>
    <dbReference type="NCBI Taxonomy" id="560253"/>
    <lineage>
        <taxon>Eukaryota</taxon>
        <taxon>Fungi</taxon>
        <taxon>Dikarya</taxon>
        <taxon>Ascomycota</taxon>
        <taxon>Pezizomycotina</taxon>
        <taxon>Lecanoromycetes</taxon>
        <taxon>OSLEUM clade</taxon>
        <taxon>Lecanoromycetidae</taxon>
        <taxon>Lecanorales</taxon>
        <taxon>Lecanorineae</taxon>
        <taxon>Parmeliaceae</taxon>
        <taxon>Letharia</taxon>
    </lineage>
</organism>
<dbReference type="RefSeq" id="XP_037152940.1">
    <property type="nucleotide sequence ID" value="XM_037291505.1"/>
</dbReference>
<dbReference type="AlphaFoldDB" id="A0A8H6CHN9"/>
<comment type="caution">
    <text evidence="1">The sequence shown here is derived from an EMBL/GenBank/DDBJ whole genome shotgun (WGS) entry which is preliminary data.</text>
</comment>
<dbReference type="GeneID" id="59328985"/>
<name>A0A8H6CHN9_9LECA</name>
<dbReference type="Proteomes" id="UP000593566">
    <property type="component" value="Unassembled WGS sequence"/>
</dbReference>
<gene>
    <name evidence="1" type="ORF">HO133_000566</name>
</gene>
<sequence length="104" mass="11540">MDLETMQFTNRSTFSSTDFAGSKILLVATVLLCYGDPEEIVDLIPKPGWEDALITSLTSGDDASGHVLLASMIKDDEKEMNTEGSSLLHSRCCEIEHWARLFDK</sequence>
<accession>A0A8H6CHN9</accession>
<proteinExistence type="predicted"/>
<reference evidence="1 2" key="1">
    <citation type="journal article" date="2020" name="Genomics">
        <title>Complete, high-quality genomes from long-read metagenomic sequencing of two wolf lichen thalli reveals enigmatic genome architecture.</title>
        <authorList>
            <person name="McKenzie S.K."/>
            <person name="Walston R.F."/>
            <person name="Allen J.L."/>
        </authorList>
    </citation>
    <scope>NUCLEOTIDE SEQUENCE [LARGE SCALE GENOMIC DNA]</scope>
    <source>
        <strain evidence="1">WasteWater1</strain>
    </source>
</reference>
<evidence type="ECO:0000313" key="2">
    <source>
        <dbReference type="Proteomes" id="UP000593566"/>
    </source>
</evidence>
<protein>
    <submittedName>
        <fullName evidence="1">Uncharacterized protein</fullName>
    </submittedName>
</protein>